<feature type="binding site" evidence="13">
    <location>
        <position position="478"/>
    </location>
    <ligand>
        <name>Mn(2+)</name>
        <dbReference type="ChEBI" id="CHEBI:29035"/>
        <label>2</label>
    </ligand>
</feature>
<dbReference type="InterPro" id="IPR036646">
    <property type="entry name" value="PGAM_B_sf"/>
</dbReference>
<comment type="subunit">
    <text evidence="10">Monomer.</text>
</comment>
<dbReference type="InterPro" id="IPR017850">
    <property type="entry name" value="Alkaline_phosphatase_core_sf"/>
</dbReference>
<feature type="binding site" evidence="10 12">
    <location>
        <position position="127"/>
    </location>
    <ligand>
        <name>substrate</name>
    </ligand>
</feature>
<feature type="domain" description="BPG-independent PGAM N-terminal" evidence="15">
    <location>
        <begin position="86"/>
        <end position="331"/>
    </location>
</feature>
<dbReference type="EC" id="5.4.2.12" evidence="10 11"/>
<dbReference type="PIRSF" id="PIRSF001492">
    <property type="entry name" value="IPGAM"/>
    <property type="match status" value="1"/>
</dbReference>
<dbReference type="AlphaFoldDB" id="A0A1F7X5N1"/>
<dbReference type="GO" id="GO:0004619">
    <property type="term" value="F:phosphoglycerate mutase activity"/>
    <property type="evidence" value="ECO:0007669"/>
    <property type="project" value="UniProtKB-UniRule"/>
</dbReference>
<evidence type="ECO:0000256" key="3">
    <source>
        <dbReference type="ARBA" id="ARBA00002315"/>
    </source>
</evidence>
<evidence type="ECO:0000313" key="16">
    <source>
        <dbReference type="EMBL" id="OGM10396.1"/>
    </source>
</evidence>
<feature type="binding site" evidence="13">
    <location>
        <position position="497"/>
    </location>
    <ligand>
        <name>Mn(2+)</name>
        <dbReference type="ChEBI" id="CHEBI:29035"/>
        <label>1</label>
    </ligand>
</feature>
<evidence type="ECO:0000256" key="7">
    <source>
        <dbReference type="ARBA" id="ARBA00023152"/>
    </source>
</evidence>
<protein>
    <recommendedName>
        <fullName evidence="10 11">2,3-bisphosphoglycerate-independent phosphoglycerate mutase</fullName>
        <shortName evidence="10">BPG-independent PGAM</shortName>
        <shortName evidence="10">Phosphoglyceromutase</shortName>
        <shortName evidence="10">iPGM</shortName>
        <ecNumber evidence="10 11">5.4.2.12</ecNumber>
    </recommendedName>
</protein>
<evidence type="ECO:0000256" key="11">
    <source>
        <dbReference type="NCBIfam" id="TIGR01307"/>
    </source>
</evidence>
<comment type="similarity">
    <text evidence="5 10">Belongs to the BPG-independent phosphoglycerate mutase family.</text>
</comment>
<keyword evidence="9 10" id="KW-0413">Isomerase</keyword>
<dbReference type="InterPro" id="IPR011258">
    <property type="entry name" value="BPG-indep_PGM_N"/>
</dbReference>
<evidence type="ECO:0000256" key="10">
    <source>
        <dbReference type="HAMAP-Rule" id="MF_01038"/>
    </source>
</evidence>
<comment type="caution">
    <text evidence="10">Lacks conserved residue(s) required for the propagation of feature annotation.</text>
</comment>
<dbReference type="GO" id="GO:0006007">
    <property type="term" value="P:glucose catabolic process"/>
    <property type="evidence" value="ECO:0007669"/>
    <property type="project" value="InterPro"/>
</dbReference>
<evidence type="ECO:0000313" key="17">
    <source>
        <dbReference type="Proteomes" id="UP000176939"/>
    </source>
</evidence>
<sequence>MSPDITPKFIILAILDGWGLAAEGPGNAIKIAQTPNINTFWSSYPHCELEASGEAVGLPRGEDGNTETGHLNLGAGKVVYQSLKRIDMSIADGSFFKKEVLINAINHAKSNNSKLHYIGLIGAGGVHSNIEHLFALIHLASQHSFKNVFLHLFTDGRDSPPTSAKTYIHDIKNVIENEKTGIIASIMGRYWAMDRDQRWDRTEKAYLALTQGNGIYVKNADEAIEIHYKKGVTDEFIEPSLISGKDGKPICLIGDNDSVVFFNFREDRPRQLTKVFILDDFSKANIIFDTEAFHQKYEIVQKEAPIERKEPFSRGRKLNNLYFVTMTQYSKALVKEGAIPAFPPEVIPTPLSMVISNAVMRQLKITESEKERFVTFYFNGLRETPFPLEERIIIPSPKIPTYDQKPEMSAFEMTELLLNKLSTSEYKLVVVNYPNADMVGHTGNLGATVKAVEVVDECIGKIANFVLAYKGLLLITSDHGNAEELININTGMIDTEHSNNMVPFIAVSNNLLGQSQTLHTGILADIAPTIISAFNLKPPERMTGRNLLADLKGESIS</sequence>
<organism evidence="16 17">
    <name type="scientific">Candidatus Woesebacteria bacterium RBG_13_36_22</name>
    <dbReference type="NCBI Taxonomy" id="1802478"/>
    <lineage>
        <taxon>Bacteria</taxon>
        <taxon>Candidatus Woeseibacteriota</taxon>
    </lineage>
</organism>
<dbReference type="Gene3D" id="3.40.1450.10">
    <property type="entry name" value="BPG-independent phosphoglycerate mutase, domain B"/>
    <property type="match status" value="1"/>
</dbReference>
<keyword evidence="6 13" id="KW-0479">Metal-binding</keyword>
<dbReference type="Proteomes" id="UP000176939">
    <property type="component" value="Unassembled WGS sequence"/>
</dbReference>
<keyword evidence="7 10" id="KW-0324">Glycolysis</keyword>
<dbReference type="PANTHER" id="PTHR31637">
    <property type="entry name" value="2,3-BISPHOSPHOGLYCERATE-INDEPENDENT PHOSPHOGLYCERATE MUTASE"/>
    <property type="match status" value="1"/>
</dbReference>
<dbReference type="GO" id="GO:0005829">
    <property type="term" value="C:cytosol"/>
    <property type="evidence" value="ECO:0007669"/>
    <property type="project" value="TreeGrafter"/>
</dbReference>
<feature type="binding site" evidence="13">
    <location>
        <position position="16"/>
    </location>
    <ligand>
        <name>Mn(2+)</name>
        <dbReference type="ChEBI" id="CHEBI:29035"/>
        <label>2</label>
    </ligand>
</feature>
<feature type="binding site" evidence="10 12">
    <location>
        <position position="189"/>
    </location>
    <ligand>
        <name>substrate</name>
    </ligand>
</feature>
<dbReference type="GO" id="GO:0006096">
    <property type="term" value="P:glycolytic process"/>
    <property type="evidence" value="ECO:0007669"/>
    <property type="project" value="UniProtKB-UniRule"/>
</dbReference>
<dbReference type="EMBL" id="MGFQ01000014">
    <property type="protein sequence ID" value="OGM10396.1"/>
    <property type="molecule type" value="Genomic_DNA"/>
</dbReference>
<dbReference type="PANTHER" id="PTHR31637:SF0">
    <property type="entry name" value="2,3-BISPHOSPHOGLYCERATE-INDEPENDENT PHOSPHOGLYCERATE MUTASE"/>
    <property type="match status" value="1"/>
</dbReference>
<dbReference type="UniPathway" id="UPA00109">
    <property type="reaction ID" value="UER00186"/>
</dbReference>
<evidence type="ECO:0000256" key="6">
    <source>
        <dbReference type="ARBA" id="ARBA00022723"/>
    </source>
</evidence>
<dbReference type="InterPro" id="IPR005995">
    <property type="entry name" value="Pgm_bpd_ind"/>
</dbReference>
<dbReference type="Pfam" id="PF06415">
    <property type="entry name" value="iPGM_N"/>
    <property type="match status" value="1"/>
</dbReference>
<feature type="domain" description="Metalloenzyme" evidence="14">
    <location>
        <begin position="10"/>
        <end position="537"/>
    </location>
</feature>
<evidence type="ECO:0000259" key="14">
    <source>
        <dbReference type="Pfam" id="PF01676"/>
    </source>
</evidence>
<evidence type="ECO:0000256" key="5">
    <source>
        <dbReference type="ARBA" id="ARBA00008819"/>
    </source>
</evidence>
<comment type="cofactor">
    <cofactor evidence="2">
        <name>Mn(2+)</name>
        <dbReference type="ChEBI" id="CHEBI:29035"/>
    </cofactor>
</comment>
<feature type="binding site" evidence="13">
    <location>
        <position position="479"/>
    </location>
    <ligand>
        <name>Mn(2+)</name>
        <dbReference type="ChEBI" id="CHEBI:29035"/>
        <label>2</label>
    </ligand>
</feature>
<dbReference type="SUPFAM" id="SSF64158">
    <property type="entry name" value="2,3-Bisphosphoglycerate-independent phosphoglycerate mutase, substrate-binding domain"/>
    <property type="match status" value="1"/>
</dbReference>
<reference evidence="16 17" key="1">
    <citation type="journal article" date="2016" name="Nat. Commun.">
        <title>Thousands of microbial genomes shed light on interconnected biogeochemical processes in an aquifer system.</title>
        <authorList>
            <person name="Anantharaman K."/>
            <person name="Brown C.T."/>
            <person name="Hug L.A."/>
            <person name="Sharon I."/>
            <person name="Castelle C.J."/>
            <person name="Probst A.J."/>
            <person name="Thomas B.C."/>
            <person name="Singh A."/>
            <person name="Wilkins M.J."/>
            <person name="Karaoz U."/>
            <person name="Brodie E.L."/>
            <person name="Williams K.H."/>
            <person name="Hubbard S.S."/>
            <person name="Banfield J.F."/>
        </authorList>
    </citation>
    <scope>NUCLEOTIDE SEQUENCE [LARGE SCALE GENOMIC DNA]</scope>
</reference>
<feature type="binding site" evidence="10 12">
    <location>
        <begin position="265"/>
        <end position="268"/>
    </location>
    <ligand>
        <name>substrate</name>
    </ligand>
</feature>
<dbReference type="InterPro" id="IPR006124">
    <property type="entry name" value="Metalloenzyme"/>
</dbReference>
<evidence type="ECO:0000259" key="15">
    <source>
        <dbReference type="Pfam" id="PF06415"/>
    </source>
</evidence>
<dbReference type="FunFam" id="3.40.1450.10:FF:000002">
    <property type="entry name" value="2,3-bisphosphoglycerate-independent phosphoglycerate mutase"/>
    <property type="match status" value="1"/>
</dbReference>
<comment type="pathway">
    <text evidence="4 10">Carbohydrate degradation; glycolysis; pyruvate from D-glyceraldehyde 3-phosphate: step 3/5.</text>
</comment>
<gene>
    <name evidence="10" type="primary">gpmI</name>
    <name evidence="16" type="ORF">A2Z67_06120</name>
</gene>
<dbReference type="Gene3D" id="3.40.720.10">
    <property type="entry name" value="Alkaline Phosphatase, subunit A"/>
    <property type="match status" value="1"/>
</dbReference>
<comment type="caution">
    <text evidence="16">The sequence shown here is derived from an EMBL/GenBank/DDBJ whole genome shotgun (WGS) entry which is preliminary data.</text>
</comment>
<dbReference type="Pfam" id="PF01676">
    <property type="entry name" value="Metalloenzyme"/>
    <property type="match status" value="1"/>
</dbReference>
<name>A0A1F7X5N1_9BACT</name>
<dbReference type="GO" id="GO:0030145">
    <property type="term" value="F:manganese ion binding"/>
    <property type="evidence" value="ECO:0007669"/>
    <property type="project" value="InterPro"/>
</dbReference>
<dbReference type="CDD" id="cd16010">
    <property type="entry name" value="iPGM"/>
    <property type="match status" value="1"/>
</dbReference>
<evidence type="ECO:0000256" key="9">
    <source>
        <dbReference type="ARBA" id="ARBA00023235"/>
    </source>
</evidence>
<dbReference type="HAMAP" id="MF_01038">
    <property type="entry name" value="GpmI"/>
    <property type="match status" value="1"/>
</dbReference>
<keyword evidence="8 13" id="KW-0464">Manganese</keyword>
<feature type="binding site" evidence="13">
    <location>
        <position position="441"/>
    </location>
    <ligand>
        <name>Mn(2+)</name>
        <dbReference type="ChEBI" id="CHEBI:29035"/>
        <label>1</label>
    </ligand>
</feature>
<comment type="function">
    <text evidence="3 10">Catalyzes the interconversion of 2-phosphoglycerate and 3-phosphoglycerate.</text>
</comment>
<dbReference type="NCBIfam" id="TIGR01307">
    <property type="entry name" value="pgm_bpd_ind"/>
    <property type="match status" value="1"/>
</dbReference>
<accession>A0A1F7X5N1</accession>
<feature type="binding site" evidence="13">
    <location>
        <position position="437"/>
    </location>
    <ligand>
        <name>Mn(2+)</name>
        <dbReference type="ChEBI" id="CHEBI:29035"/>
        <label>1</label>
    </ligand>
</feature>
<feature type="binding site" evidence="10 12">
    <location>
        <position position="370"/>
    </location>
    <ligand>
        <name>substrate</name>
    </ligand>
</feature>
<feature type="binding site" evidence="10 12">
    <location>
        <position position="195"/>
    </location>
    <ligand>
        <name>substrate</name>
    </ligand>
</feature>
<proteinExistence type="inferred from homology"/>
<comment type="catalytic activity">
    <reaction evidence="1 10">
        <text>(2R)-2-phosphoglycerate = (2R)-3-phosphoglycerate</text>
        <dbReference type="Rhea" id="RHEA:15901"/>
        <dbReference type="ChEBI" id="CHEBI:58272"/>
        <dbReference type="ChEBI" id="CHEBI:58289"/>
        <dbReference type="EC" id="5.4.2.12"/>
    </reaction>
</comment>
<evidence type="ECO:0000256" key="1">
    <source>
        <dbReference type="ARBA" id="ARBA00000370"/>
    </source>
</evidence>
<evidence type="ECO:0000256" key="13">
    <source>
        <dbReference type="PIRSR" id="PIRSR001492-3"/>
    </source>
</evidence>
<dbReference type="SUPFAM" id="SSF53649">
    <property type="entry name" value="Alkaline phosphatase-like"/>
    <property type="match status" value="1"/>
</dbReference>
<evidence type="ECO:0000256" key="2">
    <source>
        <dbReference type="ARBA" id="ARBA00001936"/>
    </source>
</evidence>
<evidence type="ECO:0000256" key="8">
    <source>
        <dbReference type="ARBA" id="ARBA00023211"/>
    </source>
</evidence>
<evidence type="ECO:0000256" key="12">
    <source>
        <dbReference type="PIRSR" id="PIRSR001492-2"/>
    </source>
</evidence>
<feature type="binding site" evidence="10 12">
    <location>
        <begin position="157"/>
        <end position="158"/>
    </location>
    <ligand>
        <name>substrate</name>
    </ligand>
</feature>
<evidence type="ECO:0000256" key="4">
    <source>
        <dbReference type="ARBA" id="ARBA00004798"/>
    </source>
</evidence>